<dbReference type="RefSeq" id="YP_537079.1">
    <property type="nucleotide sequence ID" value="NC_007933.1"/>
</dbReference>
<sequence length="52" mass="6242">MPHLAPLKWLLLPLFFWLSLLASMCMFWWMQSPKLPSLPSTHSHSSHLWHWS</sequence>
<geneLocation type="mitochondrion" evidence="2"/>
<name>Q1X8Z0_9ANNE</name>
<feature type="transmembrane region" description="Helical" evidence="1">
    <location>
        <begin position="9"/>
        <end position="30"/>
    </location>
</feature>
<protein>
    <submittedName>
        <fullName evidence="2">ATP synthase F0 subunit 8</fullName>
    </submittedName>
</protein>
<evidence type="ECO:0000256" key="1">
    <source>
        <dbReference type="SAM" id="Phobius"/>
    </source>
</evidence>
<gene>
    <name evidence="2" type="primary">atp8</name>
</gene>
<keyword evidence="1" id="KW-0812">Transmembrane</keyword>
<reference evidence="2" key="1">
    <citation type="journal article" date="2006" name="Gene">
        <title>The complete mitochondrial genome of the orbiniid polychaete Orbinia latreillii (Annelida, Orbiniidae)--A novel gene order for Annelida and implications for annelid phylogeny.</title>
        <authorList>
            <person name="Bleidorn C."/>
            <person name="Podsiadlowski L."/>
            <person name="Bartolomaeus T."/>
        </authorList>
    </citation>
    <scope>NUCLEOTIDE SEQUENCE</scope>
</reference>
<dbReference type="GeneID" id="3979229"/>
<proteinExistence type="predicted"/>
<keyword evidence="1" id="KW-1133">Transmembrane helix</keyword>
<dbReference type="CTD" id="4509"/>
<evidence type="ECO:0000313" key="2">
    <source>
        <dbReference type="EMBL" id="AAX50141.1"/>
    </source>
</evidence>
<dbReference type="EMBL" id="AY961084">
    <property type="protein sequence ID" value="AAX50141.1"/>
    <property type="molecule type" value="Genomic_DNA"/>
</dbReference>
<dbReference type="AlphaFoldDB" id="Q1X8Z0"/>
<organism evidence="2">
    <name type="scientific">Orbinia latreillii</name>
    <dbReference type="NCBI Taxonomy" id="195264"/>
    <lineage>
        <taxon>Eukaryota</taxon>
        <taxon>Metazoa</taxon>
        <taxon>Spiralia</taxon>
        <taxon>Lophotrochozoa</taxon>
        <taxon>Annelida</taxon>
        <taxon>Polychaeta</taxon>
        <taxon>Sedentaria</taxon>
        <taxon>Scolecida</taxon>
        <taxon>Orbiniidae</taxon>
        <taxon>Orbinia</taxon>
    </lineage>
</organism>
<keyword evidence="2" id="KW-0496">Mitochondrion</keyword>
<accession>Q1X8Z0</accession>
<keyword evidence="1" id="KW-0472">Membrane</keyword>